<feature type="domain" description="DUF4485" evidence="2">
    <location>
        <begin position="65"/>
        <end position="127"/>
    </location>
</feature>
<dbReference type="Proteomes" id="UP000594454">
    <property type="component" value="Chromosome 6"/>
</dbReference>
<evidence type="ECO:0000313" key="3">
    <source>
        <dbReference type="EMBL" id="CAD7093692.1"/>
    </source>
</evidence>
<evidence type="ECO:0000313" key="4">
    <source>
        <dbReference type="Proteomes" id="UP000594454"/>
    </source>
</evidence>
<dbReference type="OMA" id="PRHEREM"/>
<gene>
    <name evidence="3" type="ORF">HERILL_LOCUS15963</name>
</gene>
<evidence type="ECO:0000256" key="1">
    <source>
        <dbReference type="SAM" id="MobiDB-lite"/>
    </source>
</evidence>
<feature type="region of interest" description="Disordered" evidence="1">
    <location>
        <begin position="1"/>
        <end position="34"/>
    </location>
</feature>
<name>A0A7R8Z539_HERIL</name>
<evidence type="ECO:0000259" key="2">
    <source>
        <dbReference type="Pfam" id="PF14846"/>
    </source>
</evidence>
<dbReference type="AlphaFoldDB" id="A0A7R8Z539"/>
<keyword evidence="4" id="KW-1185">Reference proteome</keyword>
<reference evidence="3 4" key="1">
    <citation type="submission" date="2020-11" db="EMBL/GenBank/DDBJ databases">
        <authorList>
            <person name="Wallbank WR R."/>
            <person name="Pardo Diaz C."/>
            <person name="Kozak K."/>
            <person name="Martin S."/>
            <person name="Jiggins C."/>
            <person name="Moest M."/>
            <person name="Warren A I."/>
            <person name="Generalovic N T."/>
            <person name="Byers J.R.P. K."/>
            <person name="Montejo-Kovacevich G."/>
            <person name="Yen C E."/>
        </authorList>
    </citation>
    <scope>NUCLEOTIDE SEQUENCE [LARGE SCALE GENOMIC DNA]</scope>
</reference>
<proteinExistence type="predicted"/>
<organism evidence="3 4">
    <name type="scientific">Hermetia illucens</name>
    <name type="common">Black soldier fly</name>
    <dbReference type="NCBI Taxonomy" id="343691"/>
    <lineage>
        <taxon>Eukaryota</taxon>
        <taxon>Metazoa</taxon>
        <taxon>Ecdysozoa</taxon>
        <taxon>Arthropoda</taxon>
        <taxon>Hexapoda</taxon>
        <taxon>Insecta</taxon>
        <taxon>Pterygota</taxon>
        <taxon>Neoptera</taxon>
        <taxon>Endopterygota</taxon>
        <taxon>Diptera</taxon>
        <taxon>Brachycera</taxon>
        <taxon>Stratiomyomorpha</taxon>
        <taxon>Stratiomyidae</taxon>
        <taxon>Hermetiinae</taxon>
        <taxon>Hermetia</taxon>
    </lineage>
</organism>
<sequence>MSSTKLGRTSSSTRTRPGSLGNTAPGTTMGTTGSVMVCKPTKRMKDQNEYYTTHGFVIIGMLPFIPRHEREMVERWMAKLETMNKNDEERRIRNDYVWFLLVQLENGAVTLPFVQPPPEGRLAPVAKSVDKAVYEEILQAANKRASRIEDEEINKQPDVKTVDFEGLEEEDPSKIKPEEFLNKQPVPKFGFIVYGSCFSDQSVGYK</sequence>
<protein>
    <recommendedName>
        <fullName evidence="2">DUF4485 domain-containing protein</fullName>
    </recommendedName>
</protein>
<feature type="compositionally biased region" description="Low complexity" evidence="1">
    <location>
        <begin position="1"/>
        <end position="33"/>
    </location>
</feature>
<dbReference type="OrthoDB" id="6629291at2759"/>
<dbReference type="InterPro" id="IPR027831">
    <property type="entry name" value="DUF4485"/>
</dbReference>
<dbReference type="Pfam" id="PF14846">
    <property type="entry name" value="DUF4485"/>
    <property type="match status" value="1"/>
</dbReference>
<dbReference type="InParanoid" id="A0A7R8Z539"/>
<accession>A0A7R8Z539</accession>
<dbReference type="EMBL" id="LR899014">
    <property type="protein sequence ID" value="CAD7093692.1"/>
    <property type="molecule type" value="Genomic_DNA"/>
</dbReference>